<accession>A0A559J0M9</accession>
<sequence>MNQAVEAFLNDVWQEVTSIYAKESKRINELKDQSRLQAGIMDYIQVAWRKGKFAWANGKVHIDVYEPFSWSDSSYKIEAGSYITELTDELLTEQFFPALCGRIEQLFLSEKLGPRFFDYKFEVVFEFEWEQSKVTLKKKLLHKPKLIQLQKTLDQFIQTKIFPDPPVLPKENDLFFFAYHLVNPDIMQQKVEKIEPLIRRLSDKLKTNQDRKNDWLRQYTRAFIQWSEKCFLSQYFNRSEDYGSNWVMKEEDDHPSVDIGELDFFLYAALQIGFTEPDTRQKYLELAVLLGSKQAADYLKIGSGKFESTYRGGRIEARNNDVMQTIEIRILSEEETAYEEALDYIIQLLRQDFPRGYNLKLKSSQKHFLPLKKLAKSKLHQFFANALSYPNLFPKLAEYADTAMEKFAWYNDVEPGERSVMPGTYAVLGLGLYSEAHFSLVGRYMELVDTEHQMVQDSYAQAFIEAHGVKAEHMPVLVSILLGGNEEGKQVKNLTIDRPELADALVQALKGKEIYEMELVVCRIFGSVKKLTAAAKKADPPLNERLEELLGQL</sequence>
<dbReference type="Pfam" id="PF19635">
    <property type="entry name" value="DUF6138"/>
    <property type="match status" value="1"/>
</dbReference>
<organism evidence="1 2">
    <name type="scientific">Paenibacillus agilis</name>
    <dbReference type="NCBI Taxonomy" id="3020863"/>
    <lineage>
        <taxon>Bacteria</taxon>
        <taxon>Bacillati</taxon>
        <taxon>Bacillota</taxon>
        <taxon>Bacilli</taxon>
        <taxon>Bacillales</taxon>
        <taxon>Paenibacillaceae</taxon>
        <taxon>Paenibacillus</taxon>
    </lineage>
</organism>
<reference evidence="1 2" key="1">
    <citation type="submission" date="2019-07" db="EMBL/GenBank/DDBJ databases">
        <authorList>
            <person name="Kim J."/>
        </authorList>
    </citation>
    <scope>NUCLEOTIDE SEQUENCE [LARGE SCALE GENOMIC DNA]</scope>
    <source>
        <strain evidence="1 2">N4</strain>
    </source>
</reference>
<name>A0A559J0M9_9BACL</name>
<protein>
    <submittedName>
        <fullName evidence="1">Uncharacterized protein</fullName>
    </submittedName>
</protein>
<dbReference type="RefSeq" id="WP_144989869.1">
    <property type="nucleotide sequence ID" value="NZ_VNJK01000001.1"/>
</dbReference>
<dbReference type="OrthoDB" id="1089802at2"/>
<dbReference type="Proteomes" id="UP000318102">
    <property type="component" value="Unassembled WGS sequence"/>
</dbReference>
<proteinExistence type="predicted"/>
<dbReference type="EMBL" id="VNJK01000001">
    <property type="protein sequence ID" value="TVX93406.1"/>
    <property type="molecule type" value="Genomic_DNA"/>
</dbReference>
<evidence type="ECO:0000313" key="2">
    <source>
        <dbReference type="Proteomes" id="UP000318102"/>
    </source>
</evidence>
<dbReference type="InterPro" id="IPR046136">
    <property type="entry name" value="DUF6138"/>
</dbReference>
<comment type="caution">
    <text evidence="1">The sequence shown here is derived from an EMBL/GenBank/DDBJ whole genome shotgun (WGS) entry which is preliminary data.</text>
</comment>
<dbReference type="AlphaFoldDB" id="A0A559J0M9"/>
<evidence type="ECO:0000313" key="1">
    <source>
        <dbReference type="EMBL" id="TVX93406.1"/>
    </source>
</evidence>
<gene>
    <name evidence="1" type="ORF">FPZ44_10285</name>
</gene>
<keyword evidence="2" id="KW-1185">Reference proteome</keyword>